<dbReference type="GO" id="GO:0016405">
    <property type="term" value="F:CoA-ligase activity"/>
    <property type="evidence" value="ECO:0007669"/>
    <property type="project" value="TreeGrafter"/>
</dbReference>
<dbReference type="Pfam" id="PF13193">
    <property type="entry name" value="AMP-binding_C"/>
    <property type="match status" value="1"/>
</dbReference>
<evidence type="ECO:0000259" key="2">
    <source>
        <dbReference type="Pfam" id="PF13193"/>
    </source>
</evidence>
<protein>
    <submittedName>
        <fullName evidence="3">Uncharacterized protein</fullName>
    </submittedName>
</protein>
<dbReference type="PANTHER" id="PTHR24096:SF265">
    <property type="entry name" value="ENZYME, PUTATIVE (AFU_ORTHOLOGUE AFUA_5G14270)-RELATED"/>
    <property type="match status" value="1"/>
</dbReference>
<dbReference type="InterPro" id="IPR025110">
    <property type="entry name" value="AMP-bd_C"/>
</dbReference>
<evidence type="ECO:0000313" key="3">
    <source>
        <dbReference type="EMBL" id="KAH8706048.1"/>
    </source>
</evidence>
<evidence type="ECO:0000259" key="1">
    <source>
        <dbReference type="Pfam" id="PF00501"/>
    </source>
</evidence>
<dbReference type="AlphaFoldDB" id="A0AAD4Q6V8"/>
<proteinExistence type="predicted"/>
<dbReference type="Pfam" id="PF00501">
    <property type="entry name" value="AMP-binding"/>
    <property type="match status" value="1"/>
</dbReference>
<evidence type="ECO:0000313" key="4">
    <source>
        <dbReference type="Proteomes" id="UP001201262"/>
    </source>
</evidence>
<dbReference type="EMBL" id="JAJTJA010000001">
    <property type="protein sequence ID" value="KAH8706048.1"/>
    <property type="molecule type" value="Genomic_DNA"/>
</dbReference>
<name>A0AAD4Q6V8_9EURO</name>
<dbReference type="Gene3D" id="3.30.300.30">
    <property type="match status" value="1"/>
</dbReference>
<sequence length="549" mass="62083">MPWFSPKRCPLPQEDIVSYAFGNCDYDHEKPIYHDLENPERTMSWTQVRSMVRKLVAGIRKAGLQKGDCFSIMSFNDVVLTNQHIMYTACFLGGIGAGGIFSGMNPAYRAQEIRHHSKVAEIRLFIVEPELLESLQQALPDLSKQNIFIFNTRGQRVPSGFRSWEWLLQQGEQDWDRITDIKALKTTEIARLTTSGTTGLPKIAMQSHHNATAFHFMYDQTKERPWESRQLYVLPSFHVASVPAMHLFPLRSGAKAWVMRRFELEAFLAAIEKYHITEIGVAPPLVLAIIMSPLRHKYSLLSIKAIACGAAPLDAKSQRRLQALCAPDCIFTQVWGMTETTSALSCFRYPETDDTGSVGNQFLYNTDVKLIDGDGKDITDFDVRGELCVRGPTVFPGYYNNPKANSESFTEDGFLKTGDIAYCDRISKKWYIVDRTKELIKVRGFQVSPSEIEATLLGHPDIIDCAVIAVRFLENNNEERPRAYIARRPGAVINETEVRKFISENLARYKALTGGVVFVDAIPKSAGGKILRRVLREEAQRELHSHVKL</sequence>
<dbReference type="SUPFAM" id="SSF56801">
    <property type="entry name" value="Acetyl-CoA synthetase-like"/>
    <property type="match status" value="1"/>
</dbReference>
<dbReference type="RefSeq" id="XP_046078669.1">
    <property type="nucleotide sequence ID" value="XM_046221445.1"/>
</dbReference>
<dbReference type="Proteomes" id="UP001201262">
    <property type="component" value="Unassembled WGS sequence"/>
</dbReference>
<reference evidence="3" key="1">
    <citation type="submission" date="2021-12" db="EMBL/GenBank/DDBJ databases">
        <title>Convergent genome expansion in fungi linked to evolution of root-endophyte symbiosis.</title>
        <authorList>
            <consortium name="DOE Joint Genome Institute"/>
            <person name="Ke Y.-H."/>
            <person name="Bonito G."/>
            <person name="Liao H.-L."/>
            <person name="Looney B."/>
            <person name="Rojas-Flechas A."/>
            <person name="Nash J."/>
            <person name="Hameed K."/>
            <person name="Schadt C."/>
            <person name="Martin F."/>
            <person name="Crous P.W."/>
            <person name="Miettinen O."/>
            <person name="Magnuson J.K."/>
            <person name="Labbe J."/>
            <person name="Jacobson D."/>
            <person name="Doktycz M.J."/>
            <person name="Veneault-Fourrey C."/>
            <person name="Kuo A."/>
            <person name="Mondo S."/>
            <person name="Calhoun S."/>
            <person name="Riley R."/>
            <person name="Ohm R."/>
            <person name="LaButti K."/>
            <person name="Andreopoulos B."/>
            <person name="Pangilinan J."/>
            <person name="Nolan M."/>
            <person name="Tritt A."/>
            <person name="Clum A."/>
            <person name="Lipzen A."/>
            <person name="Daum C."/>
            <person name="Barry K."/>
            <person name="Grigoriev I.V."/>
            <person name="Vilgalys R."/>
        </authorList>
    </citation>
    <scope>NUCLEOTIDE SEQUENCE</scope>
    <source>
        <strain evidence="3">PMI_201</strain>
    </source>
</reference>
<comment type="caution">
    <text evidence="3">The sequence shown here is derived from an EMBL/GenBank/DDBJ whole genome shotgun (WGS) entry which is preliminary data.</text>
</comment>
<gene>
    <name evidence="3" type="ORF">BGW36DRAFT_436253</name>
</gene>
<dbReference type="GeneID" id="70251732"/>
<dbReference type="InterPro" id="IPR000873">
    <property type="entry name" value="AMP-dep_synth/lig_dom"/>
</dbReference>
<feature type="domain" description="AMP-binding enzyme C-terminal" evidence="2">
    <location>
        <begin position="451"/>
        <end position="529"/>
    </location>
</feature>
<dbReference type="InterPro" id="IPR042099">
    <property type="entry name" value="ANL_N_sf"/>
</dbReference>
<accession>A0AAD4Q6V8</accession>
<feature type="domain" description="AMP-dependent synthetase/ligase" evidence="1">
    <location>
        <begin position="28"/>
        <end position="399"/>
    </location>
</feature>
<dbReference type="GO" id="GO:0019748">
    <property type="term" value="P:secondary metabolic process"/>
    <property type="evidence" value="ECO:0007669"/>
    <property type="project" value="TreeGrafter"/>
</dbReference>
<dbReference type="InterPro" id="IPR045851">
    <property type="entry name" value="AMP-bd_C_sf"/>
</dbReference>
<dbReference type="PANTHER" id="PTHR24096">
    <property type="entry name" value="LONG-CHAIN-FATTY-ACID--COA LIGASE"/>
    <property type="match status" value="1"/>
</dbReference>
<dbReference type="CDD" id="cd05911">
    <property type="entry name" value="Firefly_Luc_like"/>
    <property type="match status" value="1"/>
</dbReference>
<organism evidence="3 4">
    <name type="scientific">Talaromyces proteolyticus</name>
    <dbReference type="NCBI Taxonomy" id="1131652"/>
    <lineage>
        <taxon>Eukaryota</taxon>
        <taxon>Fungi</taxon>
        <taxon>Dikarya</taxon>
        <taxon>Ascomycota</taxon>
        <taxon>Pezizomycotina</taxon>
        <taxon>Eurotiomycetes</taxon>
        <taxon>Eurotiomycetidae</taxon>
        <taxon>Eurotiales</taxon>
        <taxon>Trichocomaceae</taxon>
        <taxon>Talaromyces</taxon>
        <taxon>Talaromyces sect. Bacilispori</taxon>
    </lineage>
</organism>
<keyword evidence="4" id="KW-1185">Reference proteome</keyword>
<dbReference type="Gene3D" id="3.40.50.12780">
    <property type="entry name" value="N-terminal domain of ligase-like"/>
    <property type="match status" value="1"/>
</dbReference>